<dbReference type="Proteomes" id="UP000249915">
    <property type="component" value="Unassembled WGS sequence"/>
</dbReference>
<dbReference type="AlphaFoldDB" id="A0A2V4BNU4"/>
<gene>
    <name evidence="1" type="ORF">BAY60_08435</name>
</gene>
<evidence type="ECO:0000313" key="1">
    <source>
        <dbReference type="EMBL" id="PXY32293.1"/>
    </source>
</evidence>
<dbReference type="RefSeq" id="WP_425466454.1">
    <property type="nucleotide sequence ID" value="NZ_MASW01000001.1"/>
</dbReference>
<name>A0A2V4BNU4_9PSEU</name>
<dbReference type="EMBL" id="MASW01000001">
    <property type="protein sequence ID" value="PXY32293.1"/>
    <property type="molecule type" value="Genomic_DNA"/>
</dbReference>
<sequence>MLRTADVVLAAQAEPNAMTFGLLGPVGLIAIVLGVLGMTAGVLRQRRKARAEAVVAVEQDAPATETPVYSRAGE</sequence>
<proteinExistence type="predicted"/>
<reference evidence="1 2" key="1">
    <citation type="submission" date="2016-07" db="EMBL/GenBank/DDBJ databases">
        <title>Draft genome sequence of Prauserella muralis DSM 45305, isolated from a mould-covered wall in an indoor environment.</title>
        <authorList>
            <person name="Ruckert C."/>
            <person name="Albersmeier A."/>
            <person name="Jiang C.-L."/>
            <person name="Jiang Y."/>
            <person name="Kalinowski J."/>
            <person name="Schneider O."/>
            <person name="Winkler A."/>
            <person name="Zotchev S.B."/>
        </authorList>
    </citation>
    <scope>NUCLEOTIDE SEQUENCE [LARGE SCALE GENOMIC DNA]</scope>
    <source>
        <strain evidence="1 2">DSM 45305</strain>
    </source>
</reference>
<organism evidence="1 2">
    <name type="scientific">Prauserella muralis</name>
    <dbReference type="NCBI Taxonomy" id="588067"/>
    <lineage>
        <taxon>Bacteria</taxon>
        <taxon>Bacillati</taxon>
        <taxon>Actinomycetota</taxon>
        <taxon>Actinomycetes</taxon>
        <taxon>Pseudonocardiales</taxon>
        <taxon>Pseudonocardiaceae</taxon>
        <taxon>Prauserella</taxon>
    </lineage>
</organism>
<comment type="caution">
    <text evidence="1">The sequence shown here is derived from an EMBL/GenBank/DDBJ whole genome shotgun (WGS) entry which is preliminary data.</text>
</comment>
<protein>
    <submittedName>
        <fullName evidence="1">Uncharacterized protein</fullName>
    </submittedName>
</protein>
<keyword evidence="2" id="KW-1185">Reference proteome</keyword>
<evidence type="ECO:0000313" key="2">
    <source>
        <dbReference type="Proteomes" id="UP000249915"/>
    </source>
</evidence>
<accession>A0A2V4BNU4</accession>